<keyword evidence="2" id="KW-1185">Reference proteome</keyword>
<dbReference type="EMBL" id="MCGR01000004">
    <property type="protein sequence ID" value="ORY90068.1"/>
    <property type="molecule type" value="Genomic_DNA"/>
</dbReference>
<gene>
    <name evidence="1" type="ORF">BCR35DRAFT_312226</name>
</gene>
<evidence type="ECO:0000313" key="1">
    <source>
        <dbReference type="EMBL" id="ORY90068.1"/>
    </source>
</evidence>
<proteinExistence type="predicted"/>
<dbReference type="InterPro" id="IPR032675">
    <property type="entry name" value="LRR_dom_sf"/>
</dbReference>
<sequence>MPQPNLTDEIIKGILNEMGPSEPATKANVALACRRFLPLGRAALYHSISFQSDDPDSRDLEYVPAFLPVLTPASEALLDTLADNPRLGDLVRSISLDLLQVSRPHAAALIRTLLKNYCKKTEALEVAELAGCRPLDFEDTLEEHGKKLRSFTAESVVWGPGGFSQALGGMKKLESLTLIDSLDKWFSADTAGPRPTFRLKHLDINHHSLTNDVFDFLTRSSRRSLETLTLPPDLDFTVNLSLFKALRSMQYVYSGRSYSKNAQNDLKALAKCPTLQLLEIADDGSAGGKITGWEAWDLLGNLPPAVSHLYVGGLNLLSSYILKSLQNHAVAPTLSFIQLGKIIGGGRKGSGGVQRTVGEMRQIDQVAEARGLSVVWAGYE</sequence>
<dbReference type="InParanoid" id="A0A1Y2G1N5"/>
<dbReference type="AlphaFoldDB" id="A0A1Y2G1N5"/>
<protein>
    <recommendedName>
        <fullName evidence="3">F-box domain-containing protein</fullName>
    </recommendedName>
</protein>
<dbReference type="Proteomes" id="UP000193467">
    <property type="component" value="Unassembled WGS sequence"/>
</dbReference>
<evidence type="ECO:0000313" key="2">
    <source>
        <dbReference type="Proteomes" id="UP000193467"/>
    </source>
</evidence>
<dbReference type="SUPFAM" id="SSF52047">
    <property type="entry name" value="RNI-like"/>
    <property type="match status" value="1"/>
</dbReference>
<reference evidence="1 2" key="1">
    <citation type="submission" date="2016-07" db="EMBL/GenBank/DDBJ databases">
        <title>Pervasive Adenine N6-methylation of Active Genes in Fungi.</title>
        <authorList>
            <consortium name="DOE Joint Genome Institute"/>
            <person name="Mondo S.J."/>
            <person name="Dannebaum R.O."/>
            <person name="Kuo R.C."/>
            <person name="Labutti K."/>
            <person name="Haridas S."/>
            <person name="Kuo A."/>
            <person name="Salamov A."/>
            <person name="Ahrendt S.R."/>
            <person name="Lipzen A."/>
            <person name="Sullivan W."/>
            <person name="Andreopoulos W.B."/>
            <person name="Clum A."/>
            <person name="Lindquist E."/>
            <person name="Daum C."/>
            <person name="Ramamoorthy G.K."/>
            <person name="Gryganskyi A."/>
            <person name="Culley D."/>
            <person name="Magnuson J.K."/>
            <person name="James T.Y."/>
            <person name="O'Malley M.A."/>
            <person name="Stajich J.E."/>
            <person name="Spatafora J.W."/>
            <person name="Visel A."/>
            <person name="Grigoriev I.V."/>
        </authorList>
    </citation>
    <scope>NUCLEOTIDE SEQUENCE [LARGE SCALE GENOMIC DNA]</scope>
    <source>
        <strain evidence="1 2">62-1032</strain>
    </source>
</reference>
<comment type="caution">
    <text evidence="1">The sequence shown here is derived from an EMBL/GenBank/DDBJ whole genome shotgun (WGS) entry which is preliminary data.</text>
</comment>
<dbReference type="Gene3D" id="3.80.10.10">
    <property type="entry name" value="Ribonuclease Inhibitor"/>
    <property type="match status" value="1"/>
</dbReference>
<accession>A0A1Y2G1N5</accession>
<evidence type="ECO:0008006" key="3">
    <source>
        <dbReference type="Google" id="ProtNLM"/>
    </source>
</evidence>
<organism evidence="1 2">
    <name type="scientific">Leucosporidium creatinivorum</name>
    <dbReference type="NCBI Taxonomy" id="106004"/>
    <lineage>
        <taxon>Eukaryota</taxon>
        <taxon>Fungi</taxon>
        <taxon>Dikarya</taxon>
        <taxon>Basidiomycota</taxon>
        <taxon>Pucciniomycotina</taxon>
        <taxon>Microbotryomycetes</taxon>
        <taxon>Leucosporidiales</taxon>
        <taxon>Leucosporidium</taxon>
    </lineage>
</organism>
<name>A0A1Y2G1N5_9BASI</name>